<evidence type="ECO:0000256" key="11">
    <source>
        <dbReference type="SAM" id="MobiDB-lite"/>
    </source>
</evidence>
<protein>
    <recommendedName>
        <fullName evidence="14">Protein DAMAGED DNA-BINDING 2</fullName>
    </recommendedName>
</protein>
<dbReference type="PANTHER" id="PTHR15169:SF0">
    <property type="entry name" value="DNA DAMAGE-BINDING PROTEIN 2"/>
    <property type="match status" value="1"/>
</dbReference>
<dbReference type="PROSITE" id="PS50294">
    <property type="entry name" value="WD_REPEATS_REGION"/>
    <property type="match status" value="1"/>
</dbReference>
<keyword evidence="13" id="KW-1185">Reference proteome</keyword>
<dbReference type="GO" id="GO:0006281">
    <property type="term" value="P:DNA repair"/>
    <property type="evidence" value="ECO:0007669"/>
    <property type="project" value="UniProtKB-KW"/>
</dbReference>
<comment type="caution">
    <text evidence="12">The sequence shown here is derived from an EMBL/GenBank/DDBJ whole genome shotgun (WGS) entry which is preliminary data.</text>
</comment>
<evidence type="ECO:0000256" key="7">
    <source>
        <dbReference type="ARBA" id="ARBA00023125"/>
    </source>
</evidence>
<dbReference type="Pfam" id="PF00400">
    <property type="entry name" value="WD40"/>
    <property type="match status" value="1"/>
</dbReference>
<keyword evidence="9" id="KW-0539">Nucleus</keyword>
<dbReference type="EMBL" id="BTGU01000001">
    <property type="protein sequence ID" value="GMN23763.1"/>
    <property type="molecule type" value="Genomic_DNA"/>
</dbReference>
<evidence type="ECO:0000256" key="5">
    <source>
        <dbReference type="ARBA" id="ARBA00022763"/>
    </source>
</evidence>
<dbReference type="GO" id="GO:0003684">
    <property type="term" value="F:damaged DNA binding"/>
    <property type="evidence" value="ECO:0007669"/>
    <property type="project" value="InterPro"/>
</dbReference>
<comment type="similarity">
    <text evidence="2">Belongs to the WD repeat DDB2/WDR76 family.</text>
</comment>
<evidence type="ECO:0000256" key="3">
    <source>
        <dbReference type="ARBA" id="ARBA00022574"/>
    </source>
</evidence>
<feature type="region of interest" description="Disordered" evidence="11">
    <location>
        <begin position="1"/>
        <end position="65"/>
    </location>
</feature>
<feature type="compositionally biased region" description="Polar residues" evidence="11">
    <location>
        <begin position="1"/>
        <end position="11"/>
    </location>
</feature>
<feature type="compositionally biased region" description="Basic and acidic residues" evidence="11">
    <location>
        <begin position="52"/>
        <end position="65"/>
    </location>
</feature>
<evidence type="ECO:0000256" key="2">
    <source>
        <dbReference type="ARBA" id="ARBA00005434"/>
    </source>
</evidence>
<dbReference type="Proteomes" id="UP001187192">
    <property type="component" value="Unassembled WGS sequence"/>
</dbReference>
<evidence type="ECO:0000256" key="9">
    <source>
        <dbReference type="ARBA" id="ARBA00023242"/>
    </source>
</evidence>
<evidence type="ECO:0000256" key="10">
    <source>
        <dbReference type="PROSITE-ProRule" id="PRU00221"/>
    </source>
</evidence>
<keyword evidence="6" id="KW-0833">Ubl conjugation pathway</keyword>
<dbReference type="PANTHER" id="PTHR15169">
    <property type="entry name" value="DAMAGE-SPECIFIC DNA BINDING PROTEIN 2"/>
    <property type="match status" value="1"/>
</dbReference>
<name>A0AA87YV18_FICCA</name>
<feature type="region of interest" description="Disordered" evidence="11">
    <location>
        <begin position="504"/>
        <end position="549"/>
    </location>
</feature>
<dbReference type="GO" id="GO:0005634">
    <property type="term" value="C:nucleus"/>
    <property type="evidence" value="ECO:0007669"/>
    <property type="project" value="UniProtKB-SubCell"/>
</dbReference>
<evidence type="ECO:0000256" key="8">
    <source>
        <dbReference type="ARBA" id="ARBA00023204"/>
    </source>
</evidence>
<comment type="subcellular location">
    <subcellularLocation>
        <location evidence="1">Nucleus</location>
    </subcellularLocation>
</comment>
<keyword evidence="4" id="KW-0677">Repeat</keyword>
<organism evidence="12 13">
    <name type="scientific">Ficus carica</name>
    <name type="common">Common fig</name>
    <dbReference type="NCBI Taxonomy" id="3494"/>
    <lineage>
        <taxon>Eukaryota</taxon>
        <taxon>Viridiplantae</taxon>
        <taxon>Streptophyta</taxon>
        <taxon>Embryophyta</taxon>
        <taxon>Tracheophyta</taxon>
        <taxon>Spermatophyta</taxon>
        <taxon>Magnoliopsida</taxon>
        <taxon>eudicotyledons</taxon>
        <taxon>Gunneridae</taxon>
        <taxon>Pentapetalae</taxon>
        <taxon>rosids</taxon>
        <taxon>fabids</taxon>
        <taxon>Rosales</taxon>
        <taxon>Moraceae</taxon>
        <taxon>Ficeae</taxon>
        <taxon>Ficus</taxon>
    </lineage>
</organism>
<keyword evidence="5" id="KW-0227">DNA damage</keyword>
<dbReference type="SMART" id="SM00320">
    <property type="entry name" value="WD40"/>
    <property type="match status" value="3"/>
</dbReference>
<dbReference type="PROSITE" id="PS50082">
    <property type="entry name" value="WD_REPEATS_2"/>
    <property type="match status" value="1"/>
</dbReference>
<dbReference type="InterPro" id="IPR001680">
    <property type="entry name" value="WD40_rpt"/>
</dbReference>
<feature type="compositionally biased region" description="Acidic residues" evidence="11">
    <location>
        <begin position="22"/>
        <end position="51"/>
    </location>
</feature>
<evidence type="ECO:0008006" key="14">
    <source>
        <dbReference type="Google" id="ProtNLM"/>
    </source>
</evidence>
<dbReference type="GO" id="GO:0080008">
    <property type="term" value="C:Cul4-RING E3 ubiquitin ligase complex"/>
    <property type="evidence" value="ECO:0007669"/>
    <property type="project" value="InterPro"/>
</dbReference>
<evidence type="ECO:0000313" key="13">
    <source>
        <dbReference type="Proteomes" id="UP001187192"/>
    </source>
</evidence>
<dbReference type="GO" id="GO:0009411">
    <property type="term" value="P:response to UV"/>
    <property type="evidence" value="ECO:0007669"/>
    <property type="project" value="TreeGrafter"/>
</dbReference>
<dbReference type="AlphaFoldDB" id="A0AA87YV18"/>
<keyword evidence="8" id="KW-0234">DNA repair</keyword>
<gene>
    <name evidence="12" type="ORF">TIFTF001_000255</name>
</gene>
<dbReference type="SUPFAM" id="SSF50978">
    <property type="entry name" value="WD40 repeat-like"/>
    <property type="match status" value="1"/>
</dbReference>
<dbReference type="InterPro" id="IPR036322">
    <property type="entry name" value="WD40_repeat_dom_sf"/>
</dbReference>
<dbReference type="InterPro" id="IPR033312">
    <property type="entry name" value="DDB2"/>
</dbReference>
<dbReference type="InterPro" id="IPR015943">
    <property type="entry name" value="WD40/YVTN_repeat-like_dom_sf"/>
</dbReference>
<keyword evidence="3 10" id="KW-0853">WD repeat</keyword>
<sequence length="549" mass="61662">MAPQTRRTSSFPKVIIEKDSDSEQSSSEEEEEEPEPEPEEEEEEEEEEEVSERENGKEVEETLDTKRKGKSPICISLKKVCKVCKKAGHEAGFKGATYIDCPMKPCFLCKMPGHTTMTCPHRVATEFGVIPASHRNARNPLTYVFERQLRPNKSRIKPAYVIPDQVSCAVIRYHSRRVTSLEFHPTNNNILLSGDKIVYGNIHWSILNNMRFNPVNDGTVYAASSDGTVSCTDLETGISSSVLDVNPDGWQGPTNFRMLYGMDIHKERGVVLVADNFGYLYLVDIRSNSKTGEKILIHKKGSKVVGLHCNPVQPDLLLSCGNDHFARIWDMRRIEANSSLYELAHKRVVNSAYFSPLSGSKIVTTSQDNRLRVWDSIFGNLDSPSREIVHSHDFNRHLTPFRAEWDPKDPSESLVVVGRYISENYNGAALHPIDFIDISTGQLVAEVMDPNITTISPVNKLHPRDDVLASGSSRSLFIWWPKDKCEPAEQKDEGKIIVCGKAEKKRGSGKFGDDSDDSDGDTFSSKGKNSKSKKSNFKSSKSTQKKFRR</sequence>
<evidence type="ECO:0000256" key="1">
    <source>
        <dbReference type="ARBA" id="ARBA00004123"/>
    </source>
</evidence>
<proteinExistence type="inferred from homology"/>
<dbReference type="Gene3D" id="2.130.10.10">
    <property type="entry name" value="YVTN repeat-like/Quinoprotein amine dehydrogenase"/>
    <property type="match status" value="1"/>
</dbReference>
<evidence type="ECO:0000313" key="12">
    <source>
        <dbReference type="EMBL" id="GMN23763.1"/>
    </source>
</evidence>
<reference evidence="12" key="1">
    <citation type="submission" date="2023-07" db="EMBL/GenBank/DDBJ databases">
        <title>draft genome sequence of fig (Ficus carica).</title>
        <authorList>
            <person name="Takahashi T."/>
            <person name="Nishimura K."/>
        </authorList>
    </citation>
    <scope>NUCLEOTIDE SEQUENCE</scope>
</reference>
<evidence type="ECO:0000256" key="6">
    <source>
        <dbReference type="ARBA" id="ARBA00022786"/>
    </source>
</evidence>
<accession>A0AA87YV18</accession>
<feature type="repeat" description="WD" evidence="10">
    <location>
        <begin position="342"/>
        <end position="375"/>
    </location>
</feature>
<keyword evidence="7" id="KW-0238">DNA-binding</keyword>
<evidence type="ECO:0000256" key="4">
    <source>
        <dbReference type="ARBA" id="ARBA00022737"/>
    </source>
</evidence>